<evidence type="ECO:0000313" key="1">
    <source>
        <dbReference type="EMBL" id="RKF45060.1"/>
    </source>
</evidence>
<evidence type="ECO:0000313" key="2">
    <source>
        <dbReference type="Proteomes" id="UP000283709"/>
    </source>
</evidence>
<dbReference type="AlphaFoldDB" id="A0A3R7GT45"/>
<organism evidence="1 2">
    <name type="scientific">Paraburkholderia fungorum</name>
    <dbReference type="NCBI Taxonomy" id="134537"/>
    <lineage>
        <taxon>Bacteria</taxon>
        <taxon>Pseudomonadati</taxon>
        <taxon>Pseudomonadota</taxon>
        <taxon>Betaproteobacteria</taxon>
        <taxon>Burkholderiales</taxon>
        <taxon>Burkholderiaceae</taxon>
        <taxon>Paraburkholderia</taxon>
    </lineage>
</organism>
<gene>
    <name evidence="1" type="ORF">BCY88_27895</name>
</gene>
<protein>
    <submittedName>
        <fullName evidence="1">Uncharacterized protein</fullName>
    </submittedName>
</protein>
<dbReference type="EMBL" id="MCAS01000017">
    <property type="protein sequence ID" value="RKF45060.1"/>
    <property type="molecule type" value="Genomic_DNA"/>
</dbReference>
<name>A0A3R7GT45_9BURK</name>
<proteinExistence type="predicted"/>
<comment type="caution">
    <text evidence="1">The sequence shown here is derived from an EMBL/GenBank/DDBJ whole genome shotgun (WGS) entry which is preliminary data.</text>
</comment>
<reference evidence="1 2" key="1">
    <citation type="submission" date="2016-07" db="EMBL/GenBank/DDBJ databases">
        <title>Genome analysis of Burkholderia fungorum ES3-20.</title>
        <authorList>
            <person name="Xu D."/>
            <person name="Yao R."/>
            <person name="Zheng S."/>
        </authorList>
    </citation>
    <scope>NUCLEOTIDE SEQUENCE [LARGE SCALE GENOMIC DNA]</scope>
    <source>
        <strain evidence="1 2">ES3-20</strain>
    </source>
</reference>
<sequence>MLAVISAPCFAYNCSDSQAYKNGRIALSEMNKNNSALLGVAVKFLQKKDGISFDEALKEVMQHRASPEIKAQDDQLAQTASKIQAMKPQSEEECMALLQLQQQYGAIGQQKITLIVNDVTGEDTSSSK</sequence>
<accession>A0A3R7GT45</accession>
<dbReference type="Proteomes" id="UP000283709">
    <property type="component" value="Unassembled WGS sequence"/>
</dbReference>